<feature type="compositionally biased region" description="Low complexity" evidence="1">
    <location>
        <begin position="847"/>
        <end position="871"/>
    </location>
</feature>
<evidence type="ECO:0000256" key="1">
    <source>
        <dbReference type="SAM" id="MobiDB-lite"/>
    </source>
</evidence>
<dbReference type="InterPro" id="IPR050167">
    <property type="entry name" value="Ser_Thr_protein_kinase"/>
</dbReference>
<feature type="region of interest" description="Disordered" evidence="1">
    <location>
        <begin position="220"/>
        <end position="240"/>
    </location>
</feature>
<evidence type="ECO:0000259" key="2">
    <source>
        <dbReference type="Pfam" id="PF07714"/>
    </source>
</evidence>
<dbReference type="InterPro" id="IPR011009">
    <property type="entry name" value="Kinase-like_dom_sf"/>
</dbReference>
<accession>A0A835WK70</accession>
<protein>
    <recommendedName>
        <fullName evidence="2">Serine-threonine/tyrosine-protein kinase catalytic domain-containing protein</fullName>
    </recommendedName>
</protein>
<proteinExistence type="predicted"/>
<reference evidence="3" key="1">
    <citation type="journal article" date="2020" name="bioRxiv">
        <title>Comparative genomics of Chlamydomonas.</title>
        <authorList>
            <person name="Craig R.J."/>
            <person name="Hasan A.R."/>
            <person name="Ness R.W."/>
            <person name="Keightley P.D."/>
        </authorList>
    </citation>
    <scope>NUCLEOTIDE SEQUENCE</scope>
    <source>
        <strain evidence="3">CCAP 11/173</strain>
    </source>
</reference>
<evidence type="ECO:0000313" key="3">
    <source>
        <dbReference type="EMBL" id="KAG2448788.1"/>
    </source>
</evidence>
<dbReference type="SUPFAM" id="SSF56112">
    <property type="entry name" value="Protein kinase-like (PK-like)"/>
    <property type="match status" value="1"/>
</dbReference>
<feature type="region of interest" description="Disordered" evidence="1">
    <location>
        <begin position="310"/>
        <end position="348"/>
    </location>
</feature>
<dbReference type="Gene3D" id="1.10.510.10">
    <property type="entry name" value="Transferase(Phosphotransferase) domain 1"/>
    <property type="match status" value="2"/>
</dbReference>
<organism evidence="3 4">
    <name type="scientific">Chlamydomonas schloesseri</name>
    <dbReference type="NCBI Taxonomy" id="2026947"/>
    <lineage>
        <taxon>Eukaryota</taxon>
        <taxon>Viridiplantae</taxon>
        <taxon>Chlorophyta</taxon>
        <taxon>core chlorophytes</taxon>
        <taxon>Chlorophyceae</taxon>
        <taxon>CS clade</taxon>
        <taxon>Chlamydomonadales</taxon>
        <taxon>Chlamydomonadaceae</taxon>
        <taxon>Chlamydomonas</taxon>
    </lineage>
</organism>
<feature type="compositionally biased region" description="Low complexity" evidence="1">
    <location>
        <begin position="746"/>
        <end position="760"/>
    </location>
</feature>
<dbReference type="InterPro" id="IPR001245">
    <property type="entry name" value="Ser-Thr/Tyr_kinase_cat_dom"/>
</dbReference>
<feature type="region of interest" description="Disordered" evidence="1">
    <location>
        <begin position="746"/>
        <end position="773"/>
    </location>
</feature>
<dbReference type="PANTHER" id="PTHR23257:SF958">
    <property type="entry name" value="SERINE_THREONINE-PROTEIN KINASE WNK4"/>
    <property type="match status" value="1"/>
</dbReference>
<feature type="compositionally biased region" description="Low complexity" evidence="1">
    <location>
        <begin position="1399"/>
        <end position="1408"/>
    </location>
</feature>
<dbReference type="GO" id="GO:0004672">
    <property type="term" value="F:protein kinase activity"/>
    <property type="evidence" value="ECO:0007669"/>
    <property type="project" value="InterPro"/>
</dbReference>
<feature type="compositionally biased region" description="Pro residues" evidence="1">
    <location>
        <begin position="480"/>
        <end position="493"/>
    </location>
</feature>
<feature type="compositionally biased region" description="Acidic residues" evidence="1">
    <location>
        <begin position="1411"/>
        <end position="1424"/>
    </location>
</feature>
<feature type="region of interest" description="Disordered" evidence="1">
    <location>
        <begin position="1399"/>
        <end position="1424"/>
    </location>
</feature>
<name>A0A835WK70_9CHLO</name>
<dbReference type="GO" id="GO:0005737">
    <property type="term" value="C:cytoplasm"/>
    <property type="evidence" value="ECO:0007669"/>
    <property type="project" value="TreeGrafter"/>
</dbReference>
<keyword evidence="4" id="KW-1185">Reference proteome</keyword>
<feature type="compositionally biased region" description="Gly residues" evidence="1">
    <location>
        <begin position="223"/>
        <end position="240"/>
    </location>
</feature>
<feature type="region of interest" description="Disordered" evidence="1">
    <location>
        <begin position="258"/>
        <end position="286"/>
    </location>
</feature>
<dbReference type="EMBL" id="JAEHOD010000016">
    <property type="protein sequence ID" value="KAG2448788.1"/>
    <property type="molecule type" value="Genomic_DNA"/>
</dbReference>
<comment type="caution">
    <text evidence="3">The sequence shown here is derived from an EMBL/GenBank/DDBJ whole genome shotgun (WGS) entry which is preliminary data.</text>
</comment>
<feature type="region of interest" description="Disordered" evidence="1">
    <location>
        <begin position="819"/>
        <end position="874"/>
    </location>
</feature>
<feature type="compositionally biased region" description="Low complexity" evidence="1">
    <location>
        <begin position="264"/>
        <end position="286"/>
    </location>
</feature>
<feature type="compositionally biased region" description="Low complexity" evidence="1">
    <location>
        <begin position="325"/>
        <end position="340"/>
    </location>
</feature>
<sequence>MPGFGLPAAAQGLAAAAAAIQGLAAAVAAGQGLAATAAAAQGLLLAAARLAMTTASRPPPVTTPSKSRFFSMEGALFELADIPAGAHQSSQNSSASTVGLLRPVTIAAANTDGCDALQEHLAGNREVTKPMAAALPAAAPPAAAMVAAAVMTTRTGIQFQRPARTADVTAAALVPIADAGGDDVGLRTDEVRGSRAVLNTADLTVDLERSAALLQLQPATAGAGAGAGAGSGRDRGVGTGGGTVTPVGAVEARAEELARPLPPSSQVQLQPPAPLPQQQQQQSLRCQSHPCRLVAATAASAVDGGMAPSSAAAATLQRDRAAPEPVATTGPTRPAAAPSPKGNGASGTAIDDATLTAGDQMGVPQYYLGSGNGGTLGTAGEAVGGLLNLAQVRGIVTDLRVLHIRPGAALLLGRAASTDVTVVARFERGLPEQLLSLQLLRVAAAAHAEGHTLPRHPNVATLERVAVVALPAHVLDATPHAPPAAAPQPPPSSQPAAATASLAPAPGAHLPAALRIGGMSPVPAAMTAFAGNSPAAAAEAPAGPVHLPTAISAAHFHTVAAAAQASNSGGGGGATSSNAGHAVLSQSSVWAKSITIQPLGDSCTGFYHMPAGATGATAAAAVDALTATAASIALCADDALLDPDALVATRALQQAEVVRGAPAGVLQSRSLARSRMGSLLSFASFAAAAASAHGSTADGAASGAPFGANASAIGGILNDATGVLTSCSHHQSGEAAAGAAAATGVGAAPEDAGGAQQQGGAEHRSRDAGGGRLLDVLRGPTVRLPQVVGALRSGGGINDSSNAPVHIAASAATLLSLPMALPAPPQPTSPGTQPQSYPHQSQSRLHATFSRSSASAAAATAMPPGAPTPRASASAPQLPLDIGFVTLTLTELCDGDTLQEEAKRGAYKCVVTGVLDAWPREAVGVHRGAAGAGLWGGGERGSGVGRYKALLDPGKVFSDAQLVARLDKFLLTAMDVARGLQHLHEVLGVPHGDLASRNVLLHRCMPAVDRRARQQKPRHQQASAGAPACGRDSAAAAAAPAEPCCCLTDARGYLAKLVGYGRLTAAAAAAAPAAPEAAPAAGGGTLHLLPMLSGGSAPTQMSCYCGLQKSPSGVVVVADSVGAVGAAGADSSAGWLALPAAASPMGRGGSMRPRTVSLAAAVAASAAAAGAAAGALDTGLVSGGMSGSPGGGALAAYAGSSAPCGFGGGVGWSASGRAVPSGLQLPGASCSSVLGTAAAAAAGSSQPHYSSSCAVLPHHSATSIMRLQQVQVGLWRDVHCLAPERLTDPTSPPSTEADVYALGAIMYEMVYGEAPWAGLTAACVAVGAATGDMRITCTQPLALACVADLIERCTAPAPEARPSLAEVRAALAAASQEAAAGRELVAAQRQEREARRLQAMLLGSSSSEGSGGDETDDGDDIMGI</sequence>
<dbReference type="PANTHER" id="PTHR23257">
    <property type="entry name" value="SERINE-THREONINE PROTEIN KINASE"/>
    <property type="match status" value="1"/>
</dbReference>
<dbReference type="Proteomes" id="UP000613740">
    <property type="component" value="Unassembled WGS sequence"/>
</dbReference>
<dbReference type="InterPro" id="IPR008266">
    <property type="entry name" value="Tyr_kinase_AS"/>
</dbReference>
<gene>
    <name evidence="3" type="ORF">HYH02_006140</name>
</gene>
<feature type="domain" description="Serine-threonine/tyrosine-protein kinase catalytic" evidence="2">
    <location>
        <begin position="1279"/>
        <end position="1370"/>
    </location>
</feature>
<dbReference type="GO" id="GO:0007165">
    <property type="term" value="P:signal transduction"/>
    <property type="evidence" value="ECO:0007669"/>
    <property type="project" value="TreeGrafter"/>
</dbReference>
<dbReference type="PROSITE" id="PS00109">
    <property type="entry name" value="PROTEIN_KINASE_TYR"/>
    <property type="match status" value="1"/>
</dbReference>
<feature type="region of interest" description="Disordered" evidence="1">
    <location>
        <begin position="478"/>
        <end position="502"/>
    </location>
</feature>
<dbReference type="OrthoDB" id="774951at2759"/>
<dbReference type="Pfam" id="PF07714">
    <property type="entry name" value="PK_Tyr_Ser-Thr"/>
    <property type="match status" value="1"/>
</dbReference>
<evidence type="ECO:0000313" key="4">
    <source>
        <dbReference type="Proteomes" id="UP000613740"/>
    </source>
</evidence>